<sequence>MHMNTLQFISPGRFDHLLKDGTNKKIPACQTRTSNRLITGYYYSQSRYHCAKAGLFEIKNA</sequence>
<dbReference type="VEuPathDB" id="AmoebaDB:DICPUDRAFT_154484"/>
<evidence type="ECO:0000313" key="1">
    <source>
        <dbReference type="EMBL" id="EGC33483.1"/>
    </source>
</evidence>
<organism evidence="1 2">
    <name type="scientific">Dictyostelium purpureum</name>
    <name type="common">Slime mold</name>
    <dbReference type="NCBI Taxonomy" id="5786"/>
    <lineage>
        <taxon>Eukaryota</taxon>
        <taxon>Amoebozoa</taxon>
        <taxon>Evosea</taxon>
        <taxon>Eumycetozoa</taxon>
        <taxon>Dictyostelia</taxon>
        <taxon>Dictyosteliales</taxon>
        <taxon>Dictyosteliaceae</taxon>
        <taxon>Dictyostelium</taxon>
    </lineage>
</organism>
<dbReference type="GeneID" id="10504355"/>
<accession>F0ZRG1</accession>
<protein>
    <submittedName>
        <fullName evidence="1">Uncharacterized protein</fullName>
    </submittedName>
</protein>
<name>F0ZRG1_DICPU</name>
<gene>
    <name evidence="1" type="ORF">DICPUDRAFT_154484</name>
</gene>
<dbReference type="AlphaFoldDB" id="F0ZRG1"/>
<dbReference type="EMBL" id="GL871140">
    <property type="protein sequence ID" value="EGC33483.1"/>
    <property type="molecule type" value="Genomic_DNA"/>
</dbReference>
<dbReference type="InParanoid" id="F0ZRG1"/>
<proteinExistence type="predicted"/>
<evidence type="ECO:0000313" key="2">
    <source>
        <dbReference type="Proteomes" id="UP000001064"/>
    </source>
</evidence>
<keyword evidence="2" id="KW-1185">Reference proteome</keyword>
<reference evidence="2" key="1">
    <citation type="journal article" date="2011" name="Genome Biol.">
        <title>Comparative genomics of the social amoebae Dictyostelium discoideum and Dictyostelium purpureum.</title>
        <authorList>
            <consortium name="US DOE Joint Genome Institute (JGI-PGF)"/>
            <person name="Sucgang R."/>
            <person name="Kuo A."/>
            <person name="Tian X."/>
            <person name="Salerno W."/>
            <person name="Parikh A."/>
            <person name="Feasley C.L."/>
            <person name="Dalin E."/>
            <person name="Tu H."/>
            <person name="Huang E."/>
            <person name="Barry K."/>
            <person name="Lindquist E."/>
            <person name="Shapiro H."/>
            <person name="Bruce D."/>
            <person name="Schmutz J."/>
            <person name="Salamov A."/>
            <person name="Fey P."/>
            <person name="Gaudet P."/>
            <person name="Anjard C."/>
            <person name="Babu M.M."/>
            <person name="Basu S."/>
            <person name="Bushmanova Y."/>
            <person name="van der Wel H."/>
            <person name="Katoh-Kurasawa M."/>
            <person name="Dinh C."/>
            <person name="Coutinho P.M."/>
            <person name="Saito T."/>
            <person name="Elias M."/>
            <person name="Schaap P."/>
            <person name="Kay R.R."/>
            <person name="Henrissat B."/>
            <person name="Eichinger L."/>
            <person name="Rivero F."/>
            <person name="Putnam N.H."/>
            <person name="West C.M."/>
            <person name="Loomis W.F."/>
            <person name="Chisholm R.L."/>
            <person name="Shaulsky G."/>
            <person name="Strassmann J.E."/>
            <person name="Queller D.C."/>
            <person name="Kuspa A."/>
            <person name="Grigoriev I.V."/>
        </authorList>
    </citation>
    <scope>NUCLEOTIDE SEQUENCE [LARGE SCALE GENOMIC DNA]</scope>
    <source>
        <strain evidence="2">QSDP1</strain>
    </source>
</reference>
<dbReference type="RefSeq" id="XP_003290006.1">
    <property type="nucleotide sequence ID" value="XM_003289958.1"/>
</dbReference>
<dbReference type="Proteomes" id="UP000001064">
    <property type="component" value="Unassembled WGS sequence"/>
</dbReference>
<dbReference type="KEGG" id="dpp:DICPUDRAFT_154484"/>